<dbReference type="PRINTS" id="PR00385">
    <property type="entry name" value="P450"/>
</dbReference>
<keyword evidence="7 9" id="KW-0503">Monooxygenase</keyword>
<keyword evidence="6 8" id="KW-0408">Iron</keyword>
<keyword evidence="10" id="KW-0472">Membrane</keyword>
<feature type="transmembrane region" description="Helical" evidence="10">
    <location>
        <begin position="6"/>
        <end position="25"/>
    </location>
</feature>
<dbReference type="GO" id="GO:0004497">
    <property type="term" value="F:monooxygenase activity"/>
    <property type="evidence" value="ECO:0007669"/>
    <property type="project" value="UniProtKB-KW"/>
</dbReference>
<evidence type="ECO:0000256" key="8">
    <source>
        <dbReference type="PIRSR" id="PIRSR602403-1"/>
    </source>
</evidence>
<evidence type="ECO:0000256" key="10">
    <source>
        <dbReference type="SAM" id="Phobius"/>
    </source>
</evidence>
<dbReference type="OrthoDB" id="1470350at2759"/>
<dbReference type="GO" id="GO:0020037">
    <property type="term" value="F:heme binding"/>
    <property type="evidence" value="ECO:0007669"/>
    <property type="project" value="InterPro"/>
</dbReference>
<evidence type="ECO:0000256" key="5">
    <source>
        <dbReference type="ARBA" id="ARBA00023002"/>
    </source>
</evidence>
<dbReference type="InterPro" id="IPR001128">
    <property type="entry name" value="Cyt_P450"/>
</dbReference>
<evidence type="ECO:0000256" key="6">
    <source>
        <dbReference type="ARBA" id="ARBA00023004"/>
    </source>
</evidence>
<name>A0A1Y2D195_9FUNG</name>
<evidence type="ECO:0000256" key="7">
    <source>
        <dbReference type="ARBA" id="ARBA00023033"/>
    </source>
</evidence>
<dbReference type="InterPro" id="IPR036396">
    <property type="entry name" value="Cyt_P450_sf"/>
</dbReference>
<keyword evidence="4 8" id="KW-0479">Metal-binding</keyword>
<dbReference type="SUPFAM" id="SSF48264">
    <property type="entry name" value="Cytochrome P450"/>
    <property type="match status" value="1"/>
</dbReference>
<reference evidence="11 12" key="1">
    <citation type="submission" date="2016-07" db="EMBL/GenBank/DDBJ databases">
        <title>Pervasive Adenine N6-methylation of Active Genes in Fungi.</title>
        <authorList>
            <consortium name="DOE Joint Genome Institute"/>
            <person name="Mondo S.J."/>
            <person name="Dannebaum R.O."/>
            <person name="Kuo R.C."/>
            <person name="Labutti K."/>
            <person name="Haridas S."/>
            <person name="Kuo A."/>
            <person name="Salamov A."/>
            <person name="Ahrendt S.R."/>
            <person name="Lipzen A."/>
            <person name="Sullivan W."/>
            <person name="Andreopoulos W.B."/>
            <person name="Clum A."/>
            <person name="Lindquist E."/>
            <person name="Daum C."/>
            <person name="Ramamoorthy G.K."/>
            <person name="Gryganskyi A."/>
            <person name="Culley D."/>
            <person name="Magnuson J.K."/>
            <person name="James T.Y."/>
            <person name="O'Malley M.A."/>
            <person name="Stajich J.E."/>
            <person name="Spatafora J.W."/>
            <person name="Visel A."/>
            <person name="Grigoriev I.V."/>
        </authorList>
    </citation>
    <scope>NUCLEOTIDE SEQUENCE [LARGE SCALE GENOMIC DNA]</scope>
    <source>
        <strain evidence="11 12">JEL800</strain>
    </source>
</reference>
<sequence>MLHTFSIIGLTAAAAAVGIIVHAIFKSTGMSRKNGFPNSPWNWPIIGQTLWFLQGPPKFYDMLASRGPTDAINSTSFGLDQLMMVSPEAMKWAGMKGPGSALRSLLPPRWDRVLGANSLMTTDNAHKHKRLRHAFGLSITKDVLGRCFPYIRQNAQTLINELAVETQNTNKPVEVYAASTRFAFNAIIFLIFGSRSKDVEVLQGSFETLFTTWLAGLGDYFVPEFMNGPFAKSMVARKEIVDILSGIMEERREGFAADDDTQEPDGLNNILFGNSGETLTDDEILDNILVLVFAGHDTSTATMCSSIHFWANVMSQEEKDLLNDEIERADGSNMAELLALPVLDAFLKEVLRMATPATGMFRKLNQDVEFLGHHVPAGTVLTLPFGTLMHNPDVFEDPHTFTIHRFLNKSAQDLKKHAYNYLPFGLGPHQCLGMNLARLEIKIFIFELLKSYAVVKSNMPSEFVGFPALIFKPKVKVFPVNEY</sequence>
<dbReference type="GO" id="GO:0016705">
    <property type="term" value="F:oxidoreductase activity, acting on paired donors, with incorporation or reduction of molecular oxygen"/>
    <property type="evidence" value="ECO:0007669"/>
    <property type="project" value="InterPro"/>
</dbReference>
<gene>
    <name evidence="11" type="ORF">BCR33DRAFT_814664</name>
</gene>
<evidence type="ECO:0000313" key="12">
    <source>
        <dbReference type="Proteomes" id="UP000193642"/>
    </source>
</evidence>
<evidence type="ECO:0000256" key="4">
    <source>
        <dbReference type="ARBA" id="ARBA00022723"/>
    </source>
</evidence>
<comment type="caution">
    <text evidence="11">The sequence shown here is derived from an EMBL/GenBank/DDBJ whole genome shotgun (WGS) entry which is preliminary data.</text>
</comment>
<keyword evidence="10" id="KW-1133">Transmembrane helix</keyword>
<accession>A0A1Y2D195</accession>
<keyword evidence="10" id="KW-0812">Transmembrane</keyword>
<dbReference type="GO" id="GO:0005506">
    <property type="term" value="F:iron ion binding"/>
    <property type="evidence" value="ECO:0007669"/>
    <property type="project" value="InterPro"/>
</dbReference>
<dbReference type="InterPro" id="IPR017972">
    <property type="entry name" value="Cyt_P450_CS"/>
</dbReference>
<dbReference type="CDD" id="cd00302">
    <property type="entry name" value="cytochrome_P450"/>
    <property type="match status" value="1"/>
</dbReference>
<keyword evidence="3 8" id="KW-0349">Heme</keyword>
<proteinExistence type="inferred from homology"/>
<protein>
    <submittedName>
        <fullName evidence="11">Cytochrome P450</fullName>
    </submittedName>
</protein>
<feature type="binding site" description="axial binding residue" evidence="8">
    <location>
        <position position="431"/>
    </location>
    <ligand>
        <name>heme</name>
        <dbReference type="ChEBI" id="CHEBI:30413"/>
    </ligand>
    <ligandPart>
        <name>Fe</name>
        <dbReference type="ChEBI" id="CHEBI:18248"/>
    </ligandPart>
</feature>
<comment type="similarity">
    <text evidence="2 9">Belongs to the cytochrome P450 family.</text>
</comment>
<dbReference type="PANTHER" id="PTHR24286:SF384">
    <property type="entry name" value="P450, PUTATIVE (EUROFUNG)-RELATED"/>
    <property type="match status" value="1"/>
</dbReference>
<keyword evidence="12" id="KW-1185">Reference proteome</keyword>
<dbReference type="PRINTS" id="PR00465">
    <property type="entry name" value="EP450IV"/>
</dbReference>
<organism evidence="11 12">
    <name type="scientific">Rhizoclosmatium globosum</name>
    <dbReference type="NCBI Taxonomy" id="329046"/>
    <lineage>
        <taxon>Eukaryota</taxon>
        <taxon>Fungi</taxon>
        <taxon>Fungi incertae sedis</taxon>
        <taxon>Chytridiomycota</taxon>
        <taxon>Chytridiomycota incertae sedis</taxon>
        <taxon>Chytridiomycetes</taxon>
        <taxon>Chytridiales</taxon>
        <taxon>Chytriomycetaceae</taxon>
        <taxon>Rhizoclosmatium</taxon>
    </lineage>
</organism>
<dbReference type="GO" id="GO:0016125">
    <property type="term" value="P:sterol metabolic process"/>
    <property type="evidence" value="ECO:0007669"/>
    <property type="project" value="TreeGrafter"/>
</dbReference>
<dbReference type="PROSITE" id="PS00086">
    <property type="entry name" value="CYTOCHROME_P450"/>
    <property type="match status" value="1"/>
</dbReference>
<evidence type="ECO:0000313" key="11">
    <source>
        <dbReference type="EMBL" id="ORY52904.1"/>
    </source>
</evidence>
<dbReference type="STRING" id="329046.A0A1Y2D195"/>
<dbReference type="Proteomes" id="UP000193642">
    <property type="component" value="Unassembled WGS sequence"/>
</dbReference>
<dbReference type="Gene3D" id="1.10.630.10">
    <property type="entry name" value="Cytochrome P450"/>
    <property type="match status" value="1"/>
</dbReference>
<dbReference type="Pfam" id="PF00067">
    <property type="entry name" value="p450"/>
    <property type="match status" value="1"/>
</dbReference>
<dbReference type="InterPro" id="IPR002403">
    <property type="entry name" value="Cyt_P450_E_grp-IV"/>
</dbReference>
<dbReference type="EMBL" id="MCGO01000002">
    <property type="protein sequence ID" value="ORY52904.1"/>
    <property type="molecule type" value="Genomic_DNA"/>
</dbReference>
<dbReference type="AlphaFoldDB" id="A0A1Y2D195"/>
<evidence type="ECO:0000256" key="1">
    <source>
        <dbReference type="ARBA" id="ARBA00001971"/>
    </source>
</evidence>
<evidence type="ECO:0000256" key="2">
    <source>
        <dbReference type="ARBA" id="ARBA00010617"/>
    </source>
</evidence>
<dbReference type="PANTHER" id="PTHR24286">
    <property type="entry name" value="CYTOCHROME P450 26"/>
    <property type="match status" value="1"/>
</dbReference>
<keyword evidence="5 9" id="KW-0560">Oxidoreductase</keyword>
<evidence type="ECO:0000256" key="3">
    <source>
        <dbReference type="ARBA" id="ARBA00022617"/>
    </source>
</evidence>
<evidence type="ECO:0000256" key="9">
    <source>
        <dbReference type="RuleBase" id="RU000461"/>
    </source>
</evidence>
<comment type="cofactor">
    <cofactor evidence="1 8">
        <name>heme</name>
        <dbReference type="ChEBI" id="CHEBI:30413"/>
    </cofactor>
</comment>